<gene>
    <name evidence="4" type="ORF">BAA01_15495</name>
</gene>
<dbReference type="PANTHER" id="PTHR33376:SF5">
    <property type="entry name" value="EXTRACYTOPLASMIC SOLUTE RECEPTOR PROTEIN"/>
    <property type="match status" value="1"/>
</dbReference>
<dbReference type="SUPFAM" id="SSF53850">
    <property type="entry name" value="Periplasmic binding protein-like II"/>
    <property type="match status" value="1"/>
</dbReference>
<accession>A0A1Y3PHN1</accession>
<proteinExistence type="predicted"/>
<dbReference type="Pfam" id="PF03480">
    <property type="entry name" value="DctP"/>
    <property type="match status" value="1"/>
</dbReference>
<name>A0A1Y3PHN1_9BACI</name>
<reference evidence="5" key="1">
    <citation type="submission" date="2016-06" db="EMBL/GenBank/DDBJ databases">
        <authorList>
            <person name="Nascimento L."/>
            <person name="Pereira R.V."/>
            <person name="Martins L.F."/>
            <person name="Quaggio R.B."/>
            <person name="Silva A.M."/>
            <person name="Setubal J.C."/>
        </authorList>
    </citation>
    <scope>NUCLEOTIDE SEQUENCE [LARGE SCALE GENOMIC DNA]</scope>
</reference>
<evidence type="ECO:0000313" key="4">
    <source>
        <dbReference type="EMBL" id="OUM86833.1"/>
    </source>
</evidence>
<dbReference type="GO" id="GO:0055085">
    <property type="term" value="P:transmembrane transport"/>
    <property type="evidence" value="ECO:0007669"/>
    <property type="project" value="InterPro"/>
</dbReference>
<evidence type="ECO:0000256" key="2">
    <source>
        <dbReference type="SAM" id="MobiDB-lite"/>
    </source>
</evidence>
<comment type="caution">
    <text evidence="4">The sequence shown here is derived from an EMBL/GenBank/DDBJ whole genome shotgun (WGS) entry which is preliminary data.</text>
</comment>
<dbReference type="Gene3D" id="3.40.190.170">
    <property type="entry name" value="Bacterial extracellular solute-binding protein, family 7"/>
    <property type="match status" value="1"/>
</dbReference>
<dbReference type="InterPro" id="IPR038404">
    <property type="entry name" value="TRAP_DctP_sf"/>
</dbReference>
<evidence type="ECO:0000256" key="3">
    <source>
        <dbReference type="SAM" id="SignalP"/>
    </source>
</evidence>
<evidence type="ECO:0000256" key="1">
    <source>
        <dbReference type="ARBA" id="ARBA00022729"/>
    </source>
</evidence>
<dbReference type="InterPro" id="IPR018389">
    <property type="entry name" value="DctP_fam"/>
</dbReference>
<sequence>MRGRQIIAKIGLLLCLLSLLWVSACGGGGEPASSQDNSGKDDKNSNGQDGNTYRLTYNLTFPPAANDWEPKYWAAEEYARLVKERTNGRVQIDVFYSNQLVPQNELLDALASGTVDMGGASAYYGQLVPEIDAIWLPFWNKGEEHAMHVMRETEVGKIFEKSLEDYGAKVLFYWPTGMYALMTKEPVQSLKDLKGIKMRLAFGIWKQWYEQMGVAPANVAAAEQYEALLRGTIDGVIYPTYTIETYKFHEVIDYLTVPGFIDPTLCFTMISKAKWDQLPSDIQQILLEVGREMEQKAAEASKKYTENAIQLAEEKGVKVNRLKPEEFEEFRRSAEVVWEEFAKRNSNTQRIVEILKKDLEDWARENPAAKEWEKRWLEQ</sequence>
<evidence type="ECO:0008006" key="6">
    <source>
        <dbReference type="Google" id="ProtNLM"/>
    </source>
</evidence>
<feature type="chain" id="PRO_5039354071" description="C4-dicarboxylate ABC transporter substrate-binding protein" evidence="3">
    <location>
        <begin position="25"/>
        <end position="379"/>
    </location>
</feature>
<evidence type="ECO:0000313" key="5">
    <source>
        <dbReference type="Proteomes" id="UP000196475"/>
    </source>
</evidence>
<keyword evidence="1 3" id="KW-0732">Signal</keyword>
<dbReference type="CDD" id="cd13603">
    <property type="entry name" value="PBP2_TRAP_Siap_TeaA_like"/>
    <property type="match status" value="1"/>
</dbReference>
<dbReference type="PROSITE" id="PS51257">
    <property type="entry name" value="PROKAR_LIPOPROTEIN"/>
    <property type="match status" value="1"/>
</dbReference>
<dbReference type="PANTHER" id="PTHR33376">
    <property type="match status" value="1"/>
</dbReference>
<dbReference type="Proteomes" id="UP000196475">
    <property type="component" value="Unassembled WGS sequence"/>
</dbReference>
<feature type="region of interest" description="Disordered" evidence="2">
    <location>
        <begin position="30"/>
        <end position="49"/>
    </location>
</feature>
<organism evidence="4 5">
    <name type="scientific">Bacillus thermozeamaize</name>
    <dbReference type="NCBI Taxonomy" id="230954"/>
    <lineage>
        <taxon>Bacteria</taxon>
        <taxon>Bacillati</taxon>
        <taxon>Bacillota</taxon>
        <taxon>Bacilli</taxon>
        <taxon>Bacillales</taxon>
        <taxon>Bacillaceae</taxon>
        <taxon>Bacillus</taxon>
    </lineage>
</organism>
<dbReference type="AlphaFoldDB" id="A0A1Y3PHN1"/>
<feature type="signal peptide" evidence="3">
    <location>
        <begin position="1"/>
        <end position="24"/>
    </location>
</feature>
<protein>
    <recommendedName>
        <fullName evidence="6">C4-dicarboxylate ABC transporter substrate-binding protein</fullName>
    </recommendedName>
</protein>
<dbReference type="EMBL" id="LZRT01000085">
    <property type="protein sequence ID" value="OUM86833.1"/>
    <property type="molecule type" value="Genomic_DNA"/>
</dbReference>
<dbReference type="NCBIfam" id="NF037995">
    <property type="entry name" value="TRAP_S1"/>
    <property type="match status" value="1"/>
</dbReference>